<dbReference type="RefSeq" id="WP_128919041.1">
    <property type="nucleotide sequence ID" value="NZ_LBJC01000079.1"/>
</dbReference>
<evidence type="ECO:0000256" key="1">
    <source>
        <dbReference type="SAM" id="MobiDB-lite"/>
    </source>
</evidence>
<dbReference type="AlphaFoldDB" id="A0A4Q0S4R0"/>
<evidence type="ECO:0000313" key="2">
    <source>
        <dbReference type="EMBL" id="RXH27076.1"/>
    </source>
</evidence>
<name>A0A4Q0S4R0_9BRAD</name>
<protein>
    <submittedName>
        <fullName evidence="2">Uncharacterized protein</fullName>
    </submittedName>
</protein>
<dbReference type="OrthoDB" id="8451726at2"/>
<dbReference type="Proteomes" id="UP000289546">
    <property type="component" value="Unassembled WGS sequence"/>
</dbReference>
<gene>
    <name evidence="2" type="ORF">XH99_16700</name>
</gene>
<accession>A0A4Q0S4R0</accession>
<organism evidence="2 3">
    <name type="scientific">Bradyrhizobium nanningense</name>
    <dbReference type="NCBI Taxonomy" id="1325118"/>
    <lineage>
        <taxon>Bacteria</taxon>
        <taxon>Pseudomonadati</taxon>
        <taxon>Pseudomonadota</taxon>
        <taxon>Alphaproteobacteria</taxon>
        <taxon>Hyphomicrobiales</taxon>
        <taxon>Nitrobacteraceae</taxon>
        <taxon>Bradyrhizobium</taxon>
    </lineage>
</organism>
<reference evidence="2 3" key="1">
    <citation type="submission" date="2015-04" db="EMBL/GenBank/DDBJ databases">
        <title>Comparative genomics of rhizobia nodulating Arachis hypogaea in China.</title>
        <authorList>
            <person name="Li Y."/>
        </authorList>
    </citation>
    <scope>NUCLEOTIDE SEQUENCE [LARGE SCALE GENOMIC DNA]</scope>
    <source>
        <strain evidence="2 3">CCBAU 51757</strain>
    </source>
</reference>
<comment type="caution">
    <text evidence="2">The sequence shown here is derived from an EMBL/GenBank/DDBJ whole genome shotgun (WGS) entry which is preliminary data.</text>
</comment>
<proteinExistence type="predicted"/>
<dbReference type="EMBL" id="LBJQ01000078">
    <property type="protein sequence ID" value="RXH27076.1"/>
    <property type="molecule type" value="Genomic_DNA"/>
</dbReference>
<keyword evidence="3" id="KW-1185">Reference proteome</keyword>
<feature type="region of interest" description="Disordered" evidence="1">
    <location>
        <begin position="231"/>
        <end position="253"/>
    </location>
</feature>
<evidence type="ECO:0000313" key="3">
    <source>
        <dbReference type="Proteomes" id="UP000289546"/>
    </source>
</evidence>
<sequence>MSLMPTRPKRGLDPESAFKKWTDEARLTQLARLSGKAEPPSDVAVHRVIGDPVTLREYQKLREAADQAFKELLSNADIIGSGIPEGGSGRIPIEPSLWDILEIDYEFFEAVGEHHKFEKLEFFELSIVPLNIRTIPKWLDDALGQLGYNKFRHAPDYRHIWLHGISYDLSPQWANIVRVLHEAWLDDSSGWRNGKKILELAGSSQLKLSDVLKTREDGRSIVQSDGKGMYRLAIDPPREPPPSLPPVNETRMR</sequence>